<proteinExistence type="predicted"/>
<dbReference type="EMBL" id="JAVFKY010000003">
    <property type="protein sequence ID" value="KAK5578782.1"/>
    <property type="molecule type" value="Genomic_DNA"/>
</dbReference>
<reference evidence="2 3" key="1">
    <citation type="submission" date="2023-11" db="EMBL/GenBank/DDBJ databases">
        <title>Dfirmibasis_genome.</title>
        <authorList>
            <person name="Edelbroek B."/>
            <person name="Kjellin J."/>
            <person name="Jerlstrom-Hultqvist J."/>
            <person name="Soderbom F."/>
        </authorList>
    </citation>
    <scope>NUCLEOTIDE SEQUENCE [LARGE SCALE GENOMIC DNA]</scope>
    <source>
        <strain evidence="2 3">TNS-C-14</strain>
    </source>
</reference>
<gene>
    <name evidence="2" type="ORF">RB653_008455</name>
</gene>
<dbReference type="AlphaFoldDB" id="A0AAN7YWL7"/>
<feature type="compositionally biased region" description="Low complexity" evidence="1">
    <location>
        <begin position="189"/>
        <end position="212"/>
    </location>
</feature>
<accession>A0AAN7YWL7</accession>
<dbReference type="Proteomes" id="UP001344447">
    <property type="component" value="Unassembled WGS sequence"/>
</dbReference>
<evidence type="ECO:0000313" key="3">
    <source>
        <dbReference type="Proteomes" id="UP001344447"/>
    </source>
</evidence>
<name>A0AAN7YWL7_9MYCE</name>
<comment type="caution">
    <text evidence="2">The sequence shown here is derived from an EMBL/GenBank/DDBJ whole genome shotgun (WGS) entry which is preliminary data.</text>
</comment>
<feature type="region of interest" description="Disordered" evidence="1">
    <location>
        <begin position="188"/>
        <end position="212"/>
    </location>
</feature>
<keyword evidence="3" id="KW-1185">Reference proteome</keyword>
<organism evidence="2 3">
    <name type="scientific">Dictyostelium firmibasis</name>
    <dbReference type="NCBI Taxonomy" id="79012"/>
    <lineage>
        <taxon>Eukaryota</taxon>
        <taxon>Amoebozoa</taxon>
        <taxon>Evosea</taxon>
        <taxon>Eumycetozoa</taxon>
        <taxon>Dictyostelia</taxon>
        <taxon>Dictyosteliales</taxon>
        <taxon>Dictyosteliaceae</taxon>
        <taxon>Dictyostelium</taxon>
    </lineage>
</organism>
<evidence type="ECO:0000256" key="1">
    <source>
        <dbReference type="SAM" id="MobiDB-lite"/>
    </source>
</evidence>
<evidence type="ECO:0000313" key="2">
    <source>
        <dbReference type="EMBL" id="KAK5578782.1"/>
    </source>
</evidence>
<sequence length="212" mass="24761">MNTEIDNDIDNDNLNQFIENELDRHIQNMKPLLSETNISKLIDNENIKIDKNTISFLNNITIKFTRILMMEIIESKFFEKYRNSYSYRNKSVSAKYVLETFYSLPEFENISKDMKLGEVSPTLELLYERVVRNILSKREVGSSRNYQMSNFFLEDEDKNNNNDDEENEINPMLYNNIDNGCNFLKKVINPSKSSTNTTTTTTTPSSTGLKKK</sequence>
<protein>
    <submittedName>
        <fullName evidence="2">Uncharacterized protein</fullName>
    </submittedName>
</protein>